<dbReference type="KEGG" id="vok:COSY_0522"/>
<accession>A5CWL7</accession>
<dbReference type="HOGENOM" id="CLU_2809860_0_0_6"/>
<dbReference type="OrthoDB" id="9813097at2"/>
<name>A5CWL7_VESOH</name>
<dbReference type="AlphaFoldDB" id="A5CWL7"/>
<proteinExistence type="predicted"/>
<dbReference type="RefSeq" id="WP_011929911.1">
    <property type="nucleotide sequence ID" value="NC_009465.1"/>
</dbReference>
<protein>
    <submittedName>
        <fullName evidence="1">Uncharacterized protein</fullName>
    </submittedName>
</protein>
<dbReference type="EMBL" id="AP009247">
    <property type="protein sequence ID" value="BAF61641.1"/>
    <property type="molecule type" value="Genomic_DNA"/>
</dbReference>
<organism evidence="1 2">
    <name type="scientific">Vesicomyosocius okutanii subsp. Calyptogena okutanii (strain HA)</name>
    <dbReference type="NCBI Taxonomy" id="412965"/>
    <lineage>
        <taxon>Bacteria</taxon>
        <taxon>Pseudomonadati</taxon>
        <taxon>Pseudomonadota</taxon>
        <taxon>Gammaproteobacteria</taxon>
        <taxon>Candidatus Pseudothioglobaceae</taxon>
        <taxon>Candidatus Vesicomyidisocius</taxon>
    </lineage>
</organism>
<evidence type="ECO:0000313" key="2">
    <source>
        <dbReference type="Proteomes" id="UP000000247"/>
    </source>
</evidence>
<dbReference type="Proteomes" id="UP000000247">
    <property type="component" value="Chromosome"/>
</dbReference>
<evidence type="ECO:0000313" key="1">
    <source>
        <dbReference type="EMBL" id="BAF61641.1"/>
    </source>
</evidence>
<dbReference type="STRING" id="412965.COSY_0522"/>
<sequence length="70" mass="7538">MIKFILSIIIILALIGGAIKFVATEESWSLVMNKGVALSSVQNGAIAIYEFIEALISDANKIKIVDSTIK</sequence>
<reference evidence="2" key="1">
    <citation type="journal article" date="2007" name="Curr. Biol.">
        <title>Reduced genome of the thioautotrophic intracellular symbiont in a deep-sea clam, Calyptogena okutanii.</title>
        <authorList>
            <person name="Kuwahara H."/>
            <person name="Yoshida T."/>
            <person name="Takaki Y."/>
            <person name="Shimamura S."/>
            <person name="Nishi S."/>
            <person name="Harada M."/>
            <person name="Matsuyama K."/>
            <person name="Takishita K."/>
            <person name="Kawato M."/>
            <person name="Uematsu K."/>
            <person name="Fujiwara Y."/>
            <person name="Sato T."/>
            <person name="Kato C."/>
            <person name="Kitagawa M."/>
            <person name="Kato I."/>
            <person name="Maruyama T."/>
        </authorList>
    </citation>
    <scope>NUCLEOTIDE SEQUENCE [LARGE SCALE GENOMIC DNA]</scope>
    <source>
        <strain evidence="2">HA</strain>
    </source>
</reference>
<gene>
    <name evidence="1" type="ordered locus">COSY_0522</name>
</gene>
<keyword evidence="2" id="KW-1185">Reference proteome</keyword>